<dbReference type="STRING" id="349521.HCH_05840"/>
<dbReference type="Gene3D" id="3.30.70.1070">
    <property type="entry name" value="Sporulation related repeat"/>
    <property type="match status" value="1"/>
</dbReference>
<dbReference type="NCBIfam" id="TIGR00413">
    <property type="entry name" value="rlpA"/>
    <property type="match status" value="1"/>
</dbReference>
<comment type="similarity">
    <text evidence="4 5">Belongs to the RlpA family.</text>
</comment>
<evidence type="ECO:0000259" key="7">
    <source>
        <dbReference type="PROSITE" id="PS51724"/>
    </source>
</evidence>
<dbReference type="InterPro" id="IPR009009">
    <property type="entry name" value="RlpA-like_DPBB"/>
</dbReference>
<keyword evidence="3 4" id="KW-0961">Cell wall biogenesis/degradation</keyword>
<dbReference type="Gene3D" id="2.40.40.10">
    <property type="entry name" value="RlpA-like domain"/>
    <property type="match status" value="1"/>
</dbReference>
<accession>Q2SA34</accession>
<dbReference type="Proteomes" id="UP000000238">
    <property type="component" value="Chromosome"/>
</dbReference>
<proteinExistence type="inferred from homology"/>
<keyword evidence="4" id="KW-1003">Cell membrane</keyword>
<organism evidence="8 9">
    <name type="scientific">Hahella chejuensis (strain KCTC 2396)</name>
    <dbReference type="NCBI Taxonomy" id="349521"/>
    <lineage>
        <taxon>Bacteria</taxon>
        <taxon>Pseudomonadati</taxon>
        <taxon>Pseudomonadota</taxon>
        <taxon>Gammaproteobacteria</taxon>
        <taxon>Oceanospirillales</taxon>
        <taxon>Hahellaceae</taxon>
        <taxon>Hahella</taxon>
    </lineage>
</organism>
<dbReference type="CDD" id="cd22268">
    <property type="entry name" value="DPBB_RlpA-like"/>
    <property type="match status" value="1"/>
</dbReference>
<dbReference type="PROSITE" id="PS51257">
    <property type="entry name" value="PROKAR_LIPOPROTEIN"/>
    <property type="match status" value="1"/>
</dbReference>
<dbReference type="HAMAP" id="MF_02071">
    <property type="entry name" value="RlpA"/>
    <property type="match status" value="1"/>
</dbReference>
<keyword evidence="4 8" id="KW-0449">Lipoprotein</keyword>
<evidence type="ECO:0000256" key="2">
    <source>
        <dbReference type="ARBA" id="ARBA00023239"/>
    </source>
</evidence>
<dbReference type="PANTHER" id="PTHR34183">
    <property type="entry name" value="ENDOLYTIC PEPTIDOGLYCAN TRANSGLYCOSYLASE RLPA"/>
    <property type="match status" value="1"/>
</dbReference>
<dbReference type="eggNOG" id="COG0797">
    <property type="taxonomic scope" value="Bacteria"/>
</dbReference>
<dbReference type="GO" id="GO:0005886">
    <property type="term" value="C:plasma membrane"/>
    <property type="evidence" value="ECO:0007669"/>
    <property type="project" value="UniProtKB-SubCell"/>
</dbReference>
<dbReference type="GO" id="GO:0008932">
    <property type="term" value="F:lytic endotransglycosylase activity"/>
    <property type="evidence" value="ECO:0007669"/>
    <property type="project" value="UniProtKB-UniRule"/>
</dbReference>
<dbReference type="PROSITE" id="PS51724">
    <property type="entry name" value="SPOR"/>
    <property type="match status" value="1"/>
</dbReference>
<feature type="domain" description="SPOR" evidence="7">
    <location>
        <begin position="214"/>
        <end position="292"/>
    </location>
</feature>
<dbReference type="Pfam" id="PF03330">
    <property type="entry name" value="DPBB_1"/>
    <property type="match status" value="1"/>
</dbReference>
<dbReference type="InterPro" id="IPR012997">
    <property type="entry name" value="RplA"/>
</dbReference>
<dbReference type="InterPro" id="IPR036908">
    <property type="entry name" value="RlpA-like_sf"/>
</dbReference>
<protein>
    <recommendedName>
        <fullName evidence="4">Endolytic peptidoglycan transglycosylase RlpA</fullName>
        <ecNumber evidence="4">4.2.2.-</ecNumber>
    </recommendedName>
</protein>
<dbReference type="Pfam" id="PF05036">
    <property type="entry name" value="SPOR"/>
    <property type="match status" value="1"/>
</dbReference>
<dbReference type="GO" id="GO:0000270">
    <property type="term" value="P:peptidoglycan metabolic process"/>
    <property type="evidence" value="ECO:0007669"/>
    <property type="project" value="UniProtKB-UniRule"/>
</dbReference>
<dbReference type="SUPFAM" id="SSF50685">
    <property type="entry name" value="Barwin-like endoglucanases"/>
    <property type="match status" value="1"/>
</dbReference>
<sequence length="299" mass="32801">MIRAIPTGQWRRLGVNALALLLILLAAGCSTTPPSRYHIQHDRGPDGEVDLSHLKEPTPRKEPRSRGGNKSPYSVWGKTYYVMNSSDGYVEEGVASWYGTKFHGYKTSNGETYNMYDYTAAHKSLPLPTYVRVTNLENGRSVIVRVNDRGPFHGGRLIDLSYAAAKKLGYDKKGTARVRVEVVTEATTPAQVAHAATSKPVVTAAPTPVPAPTSDVAQGYFLQVGAFSTELGAIKVRNHISSLLDAPVFVSKPDTDSIYRVRVGPFVKEEEAARFLDILQRAAYPETMLIKRALNNPSI</sequence>
<feature type="region of interest" description="Disordered" evidence="6">
    <location>
        <begin position="36"/>
        <end position="70"/>
    </location>
</feature>
<keyword evidence="9" id="KW-1185">Reference proteome</keyword>
<dbReference type="FunFam" id="2.40.40.10:FF:000003">
    <property type="entry name" value="Endolytic peptidoglycan transglycosylase RlpA"/>
    <property type="match status" value="1"/>
</dbReference>
<name>Q2SA34_HAHCH</name>
<keyword evidence="2 4" id="KW-0456">Lyase</keyword>
<dbReference type="SUPFAM" id="SSF110997">
    <property type="entry name" value="Sporulation related repeat"/>
    <property type="match status" value="1"/>
</dbReference>
<dbReference type="GO" id="GO:0009279">
    <property type="term" value="C:cell outer membrane"/>
    <property type="evidence" value="ECO:0007669"/>
    <property type="project" value="TreeGrafter"/>
</dbReference>
<dbReference type="eggNOG" id="COG3087">
    <property type="taxonomic scope" value="Bacteria"/>
</dbReference>
<feature type="compositionally biased region" description="Basic and acidic residues" evidence="6">
    <location>
        <begin position="39"/>
        <end position="65"/>
    </location>
</feature>
<dbReference type="GO" id="GO:0042834">
    <property type="term" value="F:peptidoglycan binding"/>
    <property type="evidence" value="ECO:0007669"/>
    <property type="project" value="InterPro"/>
</dbReference>
<keyword evidence="4" id="KW-0472">Membrane</keyword>
<dbReference type="HOGENOM" id="CLU_042923_3_2_6"/>
<dbReference type="GO" id="GO:0071555">
    <property type="term" value="P:cell wall organization"/>
    <property type="evidence" value="ECO:0007669"/>
    <property type="project" value="UniProtKB-KW"/>
</dbReference>
<gene>
    <name evidence="4" type="primary">rlpA</name>
    <name evidence="8" type="ordered locus">HCH_05840</name>
</gene>
<evidence type="ECO:0000313" key="8">
    <source>
        <dbReference type="EMBL" id="ABC32490.1"/>
    </source>
</evidence>
<dbReference type="InterPro" id="IPR036680">
    <property type="entry name" value="SPOR-like_sf"/>
</dbReference>
<evidence type="ECO:0000256" key="5">
    <source>
        <dbReference type="RuleBase" id="RU003495"/>
    </source>
</evidence>
<dbReference type="EC" id="4.2.2.-" evidence="4"/>
<reference evidence="8 9" key="1">
    <citation type="journal article" date="2005" name="Nucleic Acids Res.">
        <title>Genomic blueprint of Hahella chejuensis, a marine microbe producing an algicidal agent.</title>
        <authorList>
            <person name="Jeong H."/>
            <person name="Yim J.H."/>
            <person name="Lee C."/>
            <person name="Choi S.-H."/>
            <person name="Park Y.K."/>
            <person name="Yoon S.H."/>
            <person name="Hur C.-G."/>
            <person name="Kang H.-Y."/>
            <person name="Kim D."/>
            <person name="Lee H.H."/>
            <person name="Park K.H."/>
            <person name="Park S.-H."/>
            <person name="Park H.-S."/>
            <person name="Lee H.K."/>
            <person name="Oh T.K."/>
            <person name="Kim J.F."/>
        </authorList>
    </citation>
    <scope>NUCLEOTIDE SEQUENCE [LARGE SCALE GENOMIC DNA]</scope>
    <source>
        <strain evidence="8 9">KCTC 2396</strain>
    </source>
</reference>
<evidence type="ECO:0000256" key="1">
    <source>
        <dbReference type="ARBA" id="ARBA00022729"/>
    </source>
</evidence>
<comment type="function">
    <text evidence="4">Lytic transglycosylase with a strong preference for naked glycan strands that lack stem peptides.</text>
</comment>
<dbReference type="AlphaFoldDB" id="Q2SA34"/>
<dbReference type="OrthoDB" id="9779128at2"/>
<evidence type="ECO:0000256" key="6">
    <source>
        <dbReference type="SAM" id="MobiDB-lite"/>
    </source>
</evidence>
<keyword evidence="1" id="KW-0732">Signal</keyword>
<dbReference type="EMBL" id="CP000155">
    <property type="protein sequence ID" value="ABC32490.1"/>
    <property type="molecule type" value="Genomic_DNA"/>
</dbReference>
<dbReference type="InterPro" id="IPR034718">
    <property type="entry name" value="RlpA"/>
</dbReference>
<comment type="subcellular location">
    <subcellularLocation>
        <location evidence="4">Cell membrane</location>
        <topology evidence="4">Lipid-anchor</topology>
    </subcellularLocation>
</comment>
<evidence type="ECO:0000313" key="9">
    <source>
        <dbReference type="Proteomes" id="UP000000238"/>
    </source>
</evidence>
<dbReference type="InterPro" id="IPR007730">
    <property type="entry name" value="SPOR-like_dom"/>
</dbReference>
<evidence type="ECO:0000256" key="4">
    <source>
        <dbReference type="HAMAP-Rule" id="MF_02071"/>
    </source>
</evidence>
<evidence type="ECO:0000256" key="3">
    <source>
        <dbReference type="ARBA" id="ARBA00023316"/>
    </source>
</evidence>
<dbReference type="PANTHER" id="PTHR34183:SF1">
    <property type="entry name" value="ENDOLYTIC PEPTIDOGLYCAN TRANSGLYCOSYLASE RLPA"/>
    <property type="match status" value="1"/>
</dbReference>
<keyword evidence="4" id="KW-0564">Palmitate</keyword>
<dbReference type="KEGG" id="hch:HCH_05840"/>
<dbReference type="RefSeq" id="WP_011399549.1">
    <property type="nucleotide sequence ID" value="NC_007645.1"/>
</dbReference>